<dbReference type="InterPro" id="IPR027443">
    <property type="entry name" value="IPNS-like_sf"/>
</dbReference>
<evidence type="ECO:0000256" key="9">
    <source>
        <dbReference type="ARBA" id="ARBA00047725"/>
    </source>
</evidence>
<dbReference type="PROSITE" id="PS51471">
    <property type="entry name" value="FE2OG_OXY"/>
    <property type="match status" value="1"/>
</dbReference>
<dbReference type="GO" id="GO:0009693">
    <property type="term" value="P:ethylene biosynthetic process"/>
    <property type="evidence" value="ECO:0007669"/>
    <property type="project" value="UniProtKB-KW"/>
</dbReference>
<organism evidence="13 14">
    <name type="scientific">Sphingobium boeckii</name>
    <dbReference type="NCBI Taxonomy" id="1082345"/>
    <lineage>
        <taxon>Bacteria</taxon>
        <taxon>Pseudomonadati</taxon>
        <taxon>Pseudomonadota</taxon>
        <taxon>Alphaproteobacteria</taxon>
        <taxon>Sphingomonadales</taxon>
        <taxon>Sphingomonadaceae</taxon>
        <taxon>Sphingobium</taxon>
    </lineage>
</organism>
<sequence length="311" mass="34523">MIDLTDSLAPDEPRRHVVAEQIRAAAETCGFFYVSGHGISAELVRRQFAVAKQFFQSPTDVKQAVSSRPDGAMRGYGTIGSQTLDAAAHDDIKESYQCGWECAADHPYVLKGYSSYGQNLWPEGVSDFRETCELYMESVNDLSRTLLQLLALSLELSEDYFQKLNVHPSDTLRLLWYPPHSAKADSRTFGAGKHTDWGAITILAQDANGGLEIQMRDGSWVSADPVDGTFVVNLGDMIPRWTNGLYHSNFHRVINKSAGRRNRQSVVFFTDLDFEAFIEPIPGAQSADRPPLLPPCTVGEHMVAMVQKTYG</sequence>
<accession>A0A7W9AH99</accession>
<keyword evidence="13" id="KW-0223">Dioxygenase</keyword>
<comment type="catalytic activity">
    <reaction evidence="10">
        <text>L-arginine + 2-oxoglutarate + O2 = guanidine + L-glutamate 5-semialdehyde + succinate + CO2</text>
        <dbReference type="Rhea" id="RHEA:31535"/>
        <dbReference type="ChEBI" id="CHEBI:15379"/>
        <dbReference type="ChEBI" id="CHEBI:16526"/>
        <dbReference type="ChEBI" id="CHEBI:16810"/>
        <dbReference type="ChEBI" id="CHEBI:30031"/>
        <dbReference type="ChEBI" id="CHEBI:30087"/>
        <dbReference type="ChEBI" id="CHEBI:32682"/>
        <dbReference type="ChEBI" id="CHEBI:58066"/>
        <dbReference type="EC" id="1.14.20.7"/>
    </reaction>
</comment>
<evidence type="ECO:0000256" key="3">
    <source>
        <dbReference type="ARBA" id="ARBA00012293"/>
    </source>
</evidence>
<evidence type="ECO:0000256" key="4">
    <source>
        <dbReference type="ARBA" id="ARBA00012531"/>
    </source>
</evidence>
<comment type="catalytic activity">
    <reaction evidence="9">
        <text>2-oxoglutarate + O2 + 2 H(+) = ethene + 3 CO2 + H2O</text>
        <dbReference type="Rhea" id="RHEA:31523"/>
        <dbReference type="ChEBI" id="CHEBI:15377"/>
        <dbReference type="ChEBI" id="CHEBI:15378"/>
        <dbReference type="ChEBI" id="CHEBI:15379"/>
        <dbReference type="ChEBI" id="CHEBI:16526"/>
        <dbReference type="ChEBI" id="CHEBI:16810"/>
        <dbReference type="ChEBI" id="CHEBI:18153"/>
        <dbReference type="EC" id="1.13.12.19"/>
    </reaction>
</comment>
<dbReference type="SUPFAM" id="SSF51197">
    <property type="entry name" value="Clavaminate synthase-like"/>
    <property type="match status" value="1"/>
</dbReference>
<comment type="cofactor">
    <cofactor evidence="1">
        <name>Fe(2+)</name>
        <dbReference type="ChEBI" id="CHEBI:29033"/>
    </cofactor>
</comment>
<keyword evidence="11" id="KW-0408">Iron</keyword>
<dbReference type="Pfam" id="PF03171">
    <property type="entry name" value="2OG-FeII_Oxy"/>
    <property type="match status" value="1"/>
</dbReference>
<gene>
    <name evidence="13" type="ORF">FHS49_001668</name>
</gene>
<dbReference type="PANTHER" id="PTHR47990">
    <property type="entry name" value="2-OXOGLUTARATE (2OG) AND FE(II)-DEPENDENT OXYGENASE SUPERFAMILY PROTEIN-RELATED"/>
    <property type="match status" value="1"/>
</dbReference>
<reference evidence="13 14" key="1">
    <citation type="submission" date="2020-08" db="EMBL/GenBank/DDBJ databases">
        <title>Genomic Encyclopedia of Type Strains, Phase IV (KMG-IV): sequencing the most valuable type-strain genomes for metagenomic binning, comparative biology and taxonomic classification.</title>
        <authorList>
            <person name="Goeker M."/>
        </authorList>
    </citation>
    <scope>NUCLEOTIDE SEQUENCE [LARGE SCALE GENOMIC DNA]</scope>
    <source>
        <strain evidence="13 14">DSM 25079</strain>
    </source>
</reference>
<dbReference type="InterPro" id="IPR044861">
    <property type="entry name" value="IPNS-like_FE2OG_OXY"/>
</dbReference>
<dbReference type="EMBL" id="JACIJC010000002">
    <property type="protein sequence ID" value="MBB5685660.1"/>
    <property type="molecule type" value="Genomic_DNA"/>
</dbReference>
<evidence type="ECO:0000256" key="10">
    <source>
        <dbReference type="ARBA" id="ARBA00049359"/>
    </source>
</evidence>
<keyword evidence="6" id="KW-0266">Ethylene biosynthesis</keyword>
<dbReference type="GO" id="GO:0046872">
    <property type="term" value="F:metal ion binding"/>
    <property type="evidence" value="ECO:0007669"/>
    <property type="project" value="UniProtKB-KW"/>
</dbReference>
<proteinExistence type="inferred from homology"/>
<keyword evidence="11" id="KW-0479">Metal-binding</keyword>
<keyword evidence="11" id="KW-0560">Oxidoreductase</keyword>
<evidence type="ECO:0000256" key="7">
    <source>
        <dbReference type="ARBA" id="ARBA00031011"/>
    </source>
</evidence>
<keyword evidence="14" id="KW-1185">Reference proteome</keyword>
<dbReference type="InterPro" id="IPR050231">
    <property type="entry name" value="Iron_ascorbate_oxido_reductase"/>
</dbReference>
<dbReference type="PRINTS" id="PR00682">
    <property type="entry name" value="IPNSYNTHASE"/>
</dbReference>
<feature type="domain" description="Fe2OG dioxygenase" evidence="12">
    <location>
        <begin position="168"/>
        <end position="272"/>
    </location>
</feature>
<comment type="caution">
    <text evidence="13">The sequence shown here is derived from an EMBL/GenBank/DDBJ whole genome shotgun (WGS) entry which is preliminary data.</text>
</comment>
<dbReference type="AlphaFoldDB" id="A0A7W9AH99"/>
<evidence type="ECO:0000256" key="11">
    <source>
        <dbReference type="RuleBase" id="RU003682"/>
    </source>
</evidence>
<dbReference type="InterPro" id="IPR026992">
    <property type="entry name" value="DIOX_N"/>
</dbReference>
<dbReference type="GO" id="GO:0051213">
    <property type="term" value="F:dioxygenase activity"/>
    <property type="evidence" value="ECO:0007669"/>
    <property type="project" value="UniProtKB-KW"/>
</dbReference>
<dbReference type="EC" id="1.14.20.7" evidence="3"/>
<name>A0A7W9AH99_9SPHN</name>
<dbReference type="Pfam" id="PF14226">
    <property type="entry name" value="DIOX_N"/>
    <property type="match status" value="1"/>
</dbReference>
<protein>
    <recommendedName>
        <fullName evidence="5">2-oxoglutarate-dependent ethylene/succinate-forming enzyme</fullName>
        <ecNumber evidence="4">1.13.12.19</ecNumber>
        <ecNumber evidence="3">1.14.20.7</ecNumber>
    </recommendedName>
    <alternativeName>
        <fullName evidence="7">2-oxoglutarate dioxygenase (ethylene-forming)</fullName>
    </alternativeName>
    <alternativeName>
        <fullName evidence="8">2-oxoglutarate/L-arginine monooxygenase/decarboxylase (succinate-forming)</fullName>
    </alternativeName>
</protein>
<evidence type="ECO:0000256" key="1">
    <source>
        <dbReference type="ARBA" id="ARBA00001954"/>
    </source>
</evidence>
<evidence type="ECO:0000256" key="8">
    <source>
        <dbReference type="ARBA" id="ARBA00031282"/>
    </source>
</evidence>
<evidence type="ECO:0000259" key="12">
    <source>
        <dbReference type="PROSITE" id="PS51471"/>
    </source>
</evidence>
<evidence type="ECO:0000256" key="6">
    <source>
        <dbReference type="ARBA" id="ARBA00022666"/>
    </source>
</evidence>
<dbReference type="EC" id="1.13.12.19" evidence="4"/>
<evidence type="ECO:0000256" key="2">
    <source>
        <dbReference type="ARBA" id="ARBA00004767"/>
    </source>
</evidence>
<dbReference type="Gene3D" id="2.60.120.330">
    <property type="entry name" value="B-lactam Antibiotic, Isopenicillin N Synthase, Chain"/>
    <property type="match status" value="1"/>
</dbReference>
<dbReference type="GO" id="GO:0102276">
    <property type="term" value="F:2-oxoglutarate oxygenase/decarboxylase (ethylene-forming) activity"/>
    <property type="evidence" value="ECO:0007669"/>
    <property type="project" value="UniProtKB-EC"/>
</dbReference>
<evidence type="ECO:0000313" key="13">
    <source>
        <dbReference type="EMBL" id="MBB5685660.1"/>
    </source>
</evidence>
<evidence type="ECO:0000313" key="14">
    <source>
        <dbReference type="Proteomes" id="UP000549617"/>
    </source>
</evidence>
<evidence type="ECO:0000256" key="5">
    <source>
        <dbReference type="ARBA" id="ARBA00019045"/>
    </source>
</evidence>
<dbReference type="InterPro" id="IPR005123">
    <property type="entry name" value="Oxoglu/Fe-dep_dioxygenase_dom"/>
</dbReference>
<comment type="pathway">
    <text evidence="2">Alkene biosynthesis; ethylene biosynthesis via 2-oxoglutarate.</text>
</comment>
<dbReference type="Proteomes" id="UP000549617">
    <property type="component" value="Unassembled WGS sequence"/>
</dbReference>
<comment type="similarity">
    <text evidence="11">Belongs to the iron/ascorbate-dependent oxidoreductase family.</text>
</comment>